<dbReference type="Proteomes" id="UP000235392">
    <property type="component" value="Unassembled WGS sequence"/>
</dbReference>
<comment type="caution">
    <text evidence="2">The sequence shown here is derived from an EMBL/GenBank/DDBJ whole genome shotgun (WGS) entry which is preliminary data.</text>
</comment>
<evidence type="ECO:0000313" key="2">
    <source>
        <dbReference type="EMBL" id="PLW30471.1"/>
    </source>
</evidence>
<name>A0A2N5TYB4_9BASI</name>
<sequence length="91" mass="10057">MAALGIDLFKRDPPDGMGVEVPPKTMSCATTFKLAYPKKSDKDQPPMRRSKGPGWPSGNHHPRKVGVSHVRHSLHRRMYGVQCSNPGKPNP</sequence>
<organism evidence="2 3">
    <name type="scientific">Puccinia coronata f. sp. avenae</name>
    <dbReference type="NCBI Taxonomy" id="200324"/>
    <lineage>
        <taxon>Eukaryota</taxon>
        <taxon>Fungi</taxon>
        <taxon>Dikarya</taxon>
        <taxon>Basidiomycota</taxon>
        <taxon>Pucciniomycotina</taxon>
        <taxon>Pucciniomycetes</taxon>
        <taxon>Pucciniales</taxon>
        <taxon>Pucciniaceae</taxon>
        <taxon>Puccinia</taxon>
    </lineage>
</organism>
<gene>
    <name evidence="2" type="ORF">PCASD_19171</name>
</gene>
<dbReference type="AlphaFoldDB" id="A0A2N5TYB4"/>
<evidence type="ECO:0000256" key="1">
    <source>
        <dbReference type="SAM" id="MobiDB-lite"/>
    </source>
</evidence>
<feature type="region of interest" description="Disordered" evidence="1">
    <location>
        <begin position="1"/>
        <end position="23"/>
    </location>
</feature>
<feature type="region of interest" description="Disordered" evidence="1">
    <location>
        <begin position="35"/>
        <end position="71"/>
    </location>
</feature>
<proteinExistence type="predicted"/>
<accession>A0A2N5TYB4</accession>
<dbReference type="EMBL" id="PGCI01000298">
    <property type="protein sequence ID" value="PLW30471.1"/>
    <property type="molecule type" value="Genomic_DNA"/>
</dbReference>
<feature type="compositionally biased region" description="Basic residues" evidence="1">
    <location>
        <begin position="60"/>
        <end position="71"/>
    </location>
</feature>
<evidence type="ECO:0000313" key="3">
    <source>
        <dbReference type="Proteomes" id="UP000235392"/>
    </source>
</evidence>
<protein>
    <submittedName>
        <fullName evidence="2">Uncharacterized protein</fullName>
    </submittedName>
</protein>
<reference evidence="2 3" key="1">
    <citation type="submission" date="2017-11" db="EMBL/GenBank/DDBJ databases">
        <title>De novo assembly and phasing of dikaryotic genomes from two isolates of Puccinia coronata f. sp. avenae, the causal agent of oat crown rust.</title>
        <authorList>
            <person name="Miller M.E."/>
            <person name="Zhang Y."/>
            <person name="Omidvar V."/>
            <person name="Sperschneider J."/>
            <person name="Schwessinger B."/>
            <person name="Raley C."/>
            <person name="Palmer J.M."/>
            <person name="Garnica D."/>
            <person name="Upadhyaya N."/>
            <person name="Rathjen J."/>
            <person name="Taylor J.M."/>
            <person name="Park R.F."/>
            <person name="Dodds P.N."/>
            <person name="Hirsch C.D."/>
            <person name="Kianian S.F."/>
            <person name="Figueroa M."/>
        </authorList>
    </citation>
    <scope>NUCLEOTIDE SEQUENCE [LARGE SCALE GENOMIC DNA]</scope>
    <source>
        <strain evidence="2">12SD80</strain>
    </source>
</reference>